<dbReference type="GeneID" id="7449959"/>
<keyword evidence="6" id="KW-0067">ATP-binding</keyword>
<reference evidence="8 9" key="2">
    <citation type="journal article" date="2008" name="Nature">
        <title>The Phaeodactylum genome reveals the evolutionary history of diatom genomes.</title>
        <authorList>
            <person name="Bowler C."/>
            <person name="Allen A.E."/>
            <person name="Badger J.H."/>
            <person name="Grimwood J."/>
            <person name="Jabbari K."/>
            <person name="Kuo A."/>
            <person name="Maheswari U."/>
            <person name="Martens C."/>
            <person name="Maumus F."/>
            <person name="Otillar R.P."/>
            <person name="Rayko E."/>
            <person name="Salamov A."/>
            <person name="Vandepoele K."/>
            <person name="Beszteri B."/>
            <person name="Gruber A."/>
            <person name="Heijde M."/>
            <person name="Katinka M."/>
            <person name="Mock T."/>
            <person name="Valentin K."/>
            <person name="Verret F."/>
            <person name="Berges J.A."/>
            <person name="Brownlee C."/>
            <person name="Cadoret J.P."/>
            <person name="Chiovitti A."/>
            <person name="Choi C.J."/>
            <person name="Coesel S."/>
            <person name="De Martino A."/>
            <person name="Detter J.C."/>
            <person name="Durkin C."/>
            <person name="Falciatore A."/>
            <person name="Fournet J."/>
            <person name="Haruta M."/>
            <person name="Huysman M.J."/>
            <person name="Jenkins B.D."/>
            <person name="Jiroutova K."/>
            <person name="Jorgensen R.E."/>
            <person name="Joubert Y."/>
            <person name="Kaplan A."/>
            <person name="Kroger N."/>
            <person name="Kroth P.G."/>
            <person name="La Roche J."/>
            <person name="Lindquist E."/>
            <person name="Lommer M."/>
            <person name="Martin-Jezequel V."/>
            <person name="Lopez P.J."/>
            <person name="Lucas S."/>
            <person name="Mangogna M."/>
            <person name="McGinnis K."/>
            <person name="Medlin L.K."/>
            <person name="Montsant A."/>
            <person name="Oudot-Le Secq M.P."/>
            <person name="Napoli C."/>
            <person name="Obornik M."/>
            <person name="Parker M.S."/>
            <person name="Petit J.L."/>
            <person name="Porcel B.M."/>
            <person name="Poulsen N."/>
            <person name="Robison M."/>
            <person name="Rychlewski L."/>
            <person name="Rynearson T.A."/>
            <person name="Schmutz J."/>
            <person name="Shapiro H."/>
            <person name="Siaut M."/>
            <person name="Stanley M."/>
            <person name="Sussman M.R."/>
            <person name="Taylor A.R."/>
            <person name="Vardi A."/>
            <person name="von Dassow P."/>
            <person name="Vyverman W."/>
            <person name="Willis A."/>
            <person name="Wyrwicz L.S."/>
            <person name="Rokhsar D.S."/>
            <person name="Weissenbach J."/>
            <person name="Armbrust E.V."/>
            <person name="Green B.R."/>
            <person name="Van de Peer Y."/>
            <person name="Grigoriev I.V."/>
        </authorList>
    </citation>
    <scope>NUCLEOTIDE SEQUENCE [LARGE SCALE GENOMIC DNA]</scope>
    <source>
        <strain evidence="8 9">CCMP1335</strain>
    </source>
</reference>
<dbReference type="InterPro" id="IPR017665">
    <property type="entry name" value="Guanylate_kinase"/>
</dbReference>
<dbReference type="PaxDb" id="35128-Thaps37810"/>
<evidence type="ECO:0000256" key="3">
    <source>
        <dbReference type="ARBA" id="ARBA00022679"/>
    </source>
</evidence>
<dbReference type="FunFam" id="3.30.63.10:FF:000002">
    <property type="entry name" value="Guanylate kinase 1"/>
    <property type="match status" value="1"/>
</dbReference>
<keyword evidence="4" id="KW-0547">Nucleotide-binding</keyword>
<dbReference type="Proteomes" id="UP000001449">
    <property type="component" value="Chromosome 16"/>
</dbReference>
<dbReference type="GO" id="GO:0005829">
    <property type="term" value="C:cytosol"/>
    <property type="evidence" value="ECO:0000318"/>
    <property type="project" value="GO_Central"/>
</dbReference>
<dbReference type="InterPro" id="IPR008145">
    <property type="entry name" value="GK/Ca_channel_bsu"/>
</dbReference>
<dbReference type="PROSITE" id="PS50052">
    <property type="entry name" value="GUANYLATE_KINASE_2"/>
    <property type="match status" value="1"/>
</dbReference>
<evidence type="ECO:0000313" key="8">
    <source>
        <dbReference type="EMBL" id="EED86958.1"/>
    </source>
</evidence>
<dbReference type="eggNOG" id="KOG0707">
    <property type="taxonomic scope" value="Eukaryota"/>
</dbReference>
<evidence type="ECO:0000256" key="6">
    <source>
        <dbReference type="ARBA" id="ARBA00022840"/>
    </source>
</evidence>
<dbReference type="FunCoup" id="B8LCC1">
    <property type="interactions" value="205"/>
</dbReference>
<dbReference type="InterPro" id="IPR008144">
    <property type="entry name" value="Guanylate_kin-like_dom"/>
</dbReference>
<dbReference type="PANTHER" id="PTHR23117">
    <property type="entry name" value="GUANYLATE KINASE-RELATED"/>
    <property type="match status" value="1"/>
</dbReference>
<name>B8LCC1_THAPS</name>
<dbReference type="EMBL" id="DS999417">
    <property type="protein sequence ID" value="EED86958.1"/>
    <property type="molecule type" value="Genomic_DNA"/>
</dbReference>
<dbReference type="CDD" id="cd00071">
    <property type="entry name" value="GMPK"/>
    <property type="match status" value="1"/>
</dbReference>
<accession>B8LCC1</accession>
<gene>
    <name evidence="8" type="ORF">THAPSDRAFT_37810</name>
</gene>
<comment type="similarity">
    <text evidence="1">Belongs to the guanylate kinase family.</text>
</comment>
<dbReference type="GO" id="GO:0004385">
    <property type="term" value="F:GMP kinase activity"/>
    <property type="evidence" value="ECO:0000318"/>
    <property type="project" value="GO_Central"/>
</dbReference>
<dbReference type="InterPro" id="IPR027417">
    <property type="entry name" value="P-loop_NTPase"/>
</dbReference>
<evidence type="ECO:0000256" key="2">
    <source>
        <dbReference type="ARBA" id="ARBA00012961"/>
    </source>
</evidence>
<feature type="non-terminal residue" evidence="8">
    <location>
        <position position="193"/>
    </location>
</feature>
<evidence type="ECO:0000313" key="9">
    <source>
        <dbReference type="Proteomes" id="UP000001449"/>
    </source>
</evidence>
<feature type="non-terminal residue" evidence="8">
    <location>
        <position position="1"/>
    </location>
</feature>
<dbReference type="EC" id="2.7.4.8" evidence="2"/>
<dbReference type="SUPFAM" id="SSF52540">
    <property type="entry name" value="P-loop containing nucleoside triphosphate hydrolases"/>
    <property type="match status" value="1"/>
</dbReference>
<protein>
    <recommendedName>
        <fullName evidence="2">guanylate kinase</fullName>
        <ecNumber evidence="2">2.7.4.8</ecNumber>
    </recommendedName>
</protein>
<keyword evidence="3 8" id="KW-0808">Transferase</keyword>
<dbReference type="GO" id="GO:0005524">
    <property type="term" value="F:ATP binding"/>
    <property type="evidence" value="ECO:0007669"/>
    <property type="project" value="UniProtKB-KW"/>
</dbReference>
<dbReference type="KEGG" id="tps:THAPSDRAFT_37810"/>
<evidence type="ECO:0000256" key="1">
    <source>
        <dbReference type="ARBA" id="ARBA00005790"/>
    </source>
</evidence>
<dbReference type="NCBIfam" id="TIGR03263">
    <property type="entry name" value="guanyl_kin"/>
    <property type="match status" value="1"/>
</dbReference>
<dbReference type="HOGENOM" id="CLU_001715_0_1_1"/>
<evidence type="ECO:0000259" key="7">
    <source>
        <dbReference type="PROSITE" id="PS50052"/>
    </source>
</evidence>
<dbReference type="RefSeq" id="XP_002296757.1">
    <property type="nucleotide sequence ID" value="XM_002296721.1"/>
</dbReference>
<dbReference type="OMA" id="NFITHEV"/>
<dbReference type="Gene3D" id="3.30.63.10">
    <property type="entry name" value="Guanylate Kinase phosphate binding domain"/>
    <property type="match status" value="1"/>
</dbReference>
<dbReference type="Pfam" id="PF00625">
    <property type="entry name" value="Guanylate_kin"/>
    <property type="match status" value="1"/>
</dbReference>
<dbReference type="PANTHER" id="PTHR23117:SF13">
    <property type="entry name" value="GUANYLATE KINASE"/>
    <property type="match status" value="1"/>
</dbReference>
<dbReference type="Gene3D" id="3.40.50.300">
    <property type="entry name" value="P-loop containing nucleotide triphosphate hydrolases"/>
    <property type="match status" value="1"/>
</dbReference>
<evidence type="ECO:0000256" key="5">
    <source>
        <dbReference type="ARBA" id="ARBA00022777"/>
    </source>
</evidence>
<reference evidence="8 9" key="1">
    <citation type="journal article" date="2004" name="Science">
        <title>The genome of the diatom Thalassiosira pseudonana: ecology, evolution, and metabolism.</title>
        <authorList>
            <person name="Armbrust E.V."/>
            <person name="Berges J.A."/>
            <person name="Bowler C."/>
            <person name="Green B.R."/>
            <person name="Martinez D."/>
            <person name="Putnam N.H."/>
            <person name="Zhou S."/>
            <person name="Allen A.E."/>
            <person name="Apt K.E."/>
            <person name="Bechner M."/>
            <person name="Brzezinski M.A."/>
            <person name="Chaal B.K."/>
            <person name="Chiovitti A."/>
            <person name="Davis A.K."/>
            <person name="Demarest M.S."/>
            <person name="Detter J.C."/>
            <person name="Glavina T."/>
            <person name="Goodstein D."/>
            <person name="Hadi M.Z."/>
            <person name="Hellsten U."/>
            <person name="Hildebrand M."/>
            <person name="Jenkins B.D."/>
            <person name="Jurka J."/>
            <person name="Kapitonov V.V."/>
            <person name="Kroger N."/>
            <person name="Lau W.W."/>
            <person name="Lane T.W."/>
            <person name="Larimer F.W."/>
            <person name="Lippmeier J.C."/>
            <person name="Lucas S."/>
            <person name="Medina M."/>
            <person name="Montsant A."/>
            <person name="Obornik M."/>
            <person name="Parker M.S."/>
            <person name="Palenik B."/>
            <person name="Pazour G.J."/>
            <person name="Richardson P.M."/>
            <person name="Rynearson T.A."/>
            <person name="Saito M.A."/>
            <person name="Schwartz D.C."/>
            <person name="Thamatrakoln K."/>
            <person name="Valentin K."/>
            <person name="Vardi A."/>
            <person name="Wilkerson F.P."/>
            <person name="Rokhsar D.S."/>
        </authorList>
    </citation>
    <scope>NUCLEOTIDE SEQUENCE [LARGE SCALE GENOMIC DNA]</scope>
    <source>
        <strain evidence="8 9">CCMP1335</strain>
    </source>
</reference>
<keyword evidence="9" id="KW-1185">Reference proteome</keyword>
<evidence type="ECO:0000256" key="4">
    <source>
        <dbReference type="ARBA" id="ARBA00022741"/>
    </source>
</evidence>
<sequence>MASNHTPPPRPIIICGPSGVGKGTLIARITNKYRTQFGFSISHTTRAPREGEEDAVHYHFCSVEEVKRGIDGGQFLEWAEVHGNYYGTSIKSVQSVQNQGKICILDIDVQAVQSIKKYISQNSSSQLNPVYLFIAPPSLQTLEQRLRGRNTENEEAIQKRLAIAKTEVEYGLQEGNFDAVLVNDDLERCFEEL</sequence>
<keyword evidence="5" id="KW-0418">Kinase</keyword>
<dbReference type="STRING" id="35128.B8LCC1"/>
<organism evidence="8 9">
    <name type="scientific">Thalassiosira pseudonana</name>
    <name type="common">Marine diatom</name>
    <name type="synonym">Cyclotella nana</name>
    <dbReference type="NCBI Taxonomy" id="35128"/>
    <lineage>
        <taxon>Eukaryota</taxon>
        <taxon>Sar</taxon>
        <taxon>Stramenopiles</taxon>
        <taxon>Ochrophyta</taxon>
        <taxon>Bacillariophyta</taxon>
        <taxon>Coscinodiscophyceae</taxon>
        <taxon>Thalassiosirophycidae</taxon>
        <taxon>Thalassiosirales</taxon>
        <taxon>Thalassiosiraceae</taxon>
        <taxon>Thalassiosira</taxon>
    </lineage>
</organism>
<dbReference type="InParanoid" id="B8LCC1"/>
<dbReference type="AlphaFoldDB" id="B8LCC1"/>
<dbReference type="FunFam" id="3.40.50.300:FF:000776">
    <property type="entry name" value="Guanylate kinase 2"/>
    <property type="match status" value="1"/>
</dbReference>
<proteinExistence type="inferred from homology"/>
<dbReference type="SMART" id="SM00072">
    <property type="entry name" value="GuKc"/>
    <property type="match status" value="1"/>
</dbReference>
<feature type="domain" description="Guanylate kinase-like" evidence="7">
    <location>
        <begin position="9"/>
        <end position="193"/>
    </location>
</feature>